<keyword evidence="3" id="KW-0804">Transcription</keyword>
<gene>
    <name evidence="7" type="ORF">PNOK_0534200</name>
</gene>
<dbReference type="PROSITE" id="PS50048">
    <property type="entry name" value="ZN2_CY6_FUNGAL_2"/>
    <property type="match status" value="1"/>
</dbReference>
<dbReference type="GO" id="GO:0000981">
    <property type="term" value="F:DNA-binding transcription factor activity, RNA polymerase II-specific"/>
    <property type="evidence" value="ECO:0007669"/>
    <property type="project" value="InterPro"/>
</dbReference>
<accession>A0A286UFY3</accession>
<dbReference type="STRING" id="2282107.A0A286UFY3"/>
<dbReference type="OrthoDB" id="2269373at2759"/>
<dbReference type="SMART" id="SM00066">
    <property type="entry name" value="GAL4"/>
    <property type="match status" value="1"/>
</dbReference>
<keyword evidence="1" id="KW-0805">Transcription regulation</keyword>
<evidence type="ECO:0000256" key="2">
    <source>
        <dbReference type="ARBA" id="ARBA00023125"/>
    </source>
</evidence>
<dbReference type="PANTHER" id="PTHR31069">
    <property type="entry name" value="OLEATE-ACTIVATED TRANSCRIPTION FACTOR 1-RELATED"/>
    <property type="match status" value="1"/>
</dbReference>
<evidence type="ECO:0000256" key="4">
    <source>
        <dbReference type="ARBA" id="ARBA00023242"/>
    </source>
</evidence>
<evidence type="ECO:0000256" key="5">
    <source>
        <dbReference type="SAM" id="MobiDB-lite"/>
    </source>
</evidence>
<feature type="region of interest" description="Disordered" evidence="5">
    <location>
        <begin position="143"/>
        <end position="162"/>
    </location>
</feature>
<name>A0A286UFY3_9AGAM</name>
<keyword evidence="8" id="KW-1185">Reference proteome</keyword>
<evidence type="ECO:0000256" key="1">
    <source>
        <dbReference type="ARBA" id="ARBA00023015"/>
    </source>
</evidence>
<evidence type="ECO:0000256" key="3">
    <source>
        <dbReference type="ARBA" id="ARBA00023163"/>
    </source>
</evidence>
<evidence type="ECO:0000313" key="8">
    <source>
        <dbReference type="Proteomes" id="UP000217199"/>
    </source>
</evidence>
<evidence type="ECO:0000313" key="7">
    <source>
        <dbReference type="EMBL" id="PAV18500.1"/>
    </source>
</evidence>
<evidence type="ECO:0000259" key="6">
    <source>
        <dbReference type="PROSITE" id="PS50048"/>
    </source>
</evidence>
<dbReference type="CDD" id="cd00067">
    <property type="entry name" value="GAL4"/>
    <property type="match status" value="1"/>
</dbReference>
<dbReference type="PROSITE" id="PS00463">
    <property type="entry name" value="ZN2_CY6_FUNGAL_1"/>
    <property type="match status" value="1"/>
</dbReference>
<dbReference type="SUPFAM" id="SSF57701">
    <property type="entry name" value="Zn2/Cys6 DNA-binding domain"/>
    <property type="match status" value="1"/>
</dbReference>
<protein>
    <recommendedName>
        <fullName evidence="6">Zn(2)-C6 fungal-type domain-containing protein</fullName>
    </recommendedName>
</protein>
<dbReference type="GO" id="GO:0045944">
    <property type="term" value="P:positive regulation of transcription by RNA polymerase II"/>
    <property type="evidence" value="ECO:0007669"/>
    <property type="project" value="TreeGrafter"/>
</dbReference>
<dbReference type="Pfam" id="PF00172">
    <property type="entry name" value="Zn_clus"/>
    <property type="match status" value="1"/>
</dbReference>
<feature type="region of interest" description="Disordered" evidence="5">
    <location>
        <begin position="96"/>
        <end position="138"/>
    </location>
</feature>
<dbReference type="InterPro" id="IPR001138">
    <property type="entry name" value="Zn2Cys6_DnaBD"/>
</dbReference>
<dbReference type="Proteomes" id="UP000217199">
    <property type="component" value="Unassembled WGS sequence"/>
</dbReference>
<organism evidence="7 8">
    <name type="scientific">Pyrrhoderma noxium</name>
    <dbReference type="NCBI Taxonomy" id="2282107"/>
    <lineage>
        <taxon>Eukaryota</taxon>
        <taxon>Fungi</taxon>
        <taxon>Dikarya</taxon>
        <taxon>Basidiomycota</taxon>
        <taxon>Agaricomycotina</taxon>
        <taxon>Agaricomycetes</taxon>
        <taxon>Hymenochaetales</taxon>
        <taxon>Hymenochaetaceae</taxon>
        <taxon>Pyrrhoderma</taxon>
    </lineage>
</organism>
<dbReference type="Gene3D" id="4.10.240.10">
    <property type="entry name" value="Zn(2)-C6 fungal-type DNA-binding domain"/>
    <property type="match status" value="1"/>
</dbReference>
<dbReference type="PANTHER" id="PTHR31069:SF12">
    <property type="entry name" value="TRANSCRIPTION FACTOR DOMAIN-CONTAINING PROTEIN"/>
    <property type="match status" value="1"/>
</dbReference>
<comment type="caution">
    <text evidence="7">The sequence shown here is derived from an EMBL/GenBank/DDBJ whole genome shotgun (WGS) entry which is preliminary data.</text>
</comment>
<dbReference type="EMBL" id="NBII01000005">
    <property type="protein sequence ID" value="PAV18500.1"/>
    <property type="molecule type" value="Genomic_DNA"/>
</dbReference>
<dbReference type="InParanoid" id="A0A286UFY3"/>
<feature type="domain" description="Zn(2)-C6 fungal-type" evidence="6">
    <location>
        <begin position="34"/>
        <end position="66"/>
    </location>
</feature>
<reference evidence="7 8" key="1">
    <citation type="journal article" date="2017" name="Mol. Ecol.">
        <title>Comparative and population genomic landscape of Phellinus noxius: A hypervariable fungus causing root rot in trees.</title>
        <authorList>
            <person name="Chung C.L."/>
            <person name="Lee T.J."/>
            <person name="Akiba M."/>
            <person name="Lee H.H."/>
            <person name="Kuo T.H."/>
            <person name="Liu D."/>
            <person name="Ke H.M."/>
            <person name="Yokoi T."/>
            <person name="Roa M.B."/>
            <person name="Lu M.J."/>
            <person name="Chang Y.Y."/>
            <person name="Ann P.J."/>
            <person name="Tsai J.N."/>
            <person name="Chen C.Y."/>
            <person name="Tzean S.S."/>
            <person name="Ota Y."/>
            <person name="Hattori T."/>
            <person name="Sahashi N."/>
            <person name="Liou R.F."/>
            <person name="Kikuchi T."/>
            <person name="Tsai I.J."/>
        </authorList>
    </citation>
    <scope>NUCLEOTIDE SEQUENCE [LARGE SCALE GENOMIC DNA]</scope>
    <source>
        <strain evidence="7 8">FFPRI411160</strain>
    </source>
</reference>
<dbReference type="InterPro" id="IPR050675">
    <property type="entry name" value="OAF3"/>
</dbReference>
<feature type="compositionally biased region" description="Low complexity" evidence="5">
    <location>
        <begin position="199"/>
        <end position="210"/>
    </location>
</feature>
<dbReference type="AlphaFoldDB" id="A0A286UFY3"/>
<keyword evidence="4" id="KW-0539">Nucleus</keyword>
<dbReference type="GO" id="GO:0000978">
    <property type="term" value="F:RNA polymerase II cis-regulatory region sequence-specific DNA binding"/>
    <property type="evidence" value="ECO:0007669"/>
    <property type="project" value="TreeGrafter"/>
</dbReference>
<keyword evidence="2" id="KW-0238">DNA-binding</keyword>
<feature type="region of interest" description="Disordered" evidence="5">
    <location>
        <begin position="177"/>
        <end position="222"/>
    </location>
</feature>
<dbReference type="GO" id="GO:0008270">
    <property type="term" value="F:zinc ion binding"/>
    <property type="evidence" value="ECO:0007669"/>
    <property type="project" value="InterPro"/>
</dbReference>
<feature type="compositionally biased region" description="Low complexity" evidence="5">
    <location>
        <begin position="182"/>
        <end position="191"/>
    </location>
</feature>
<feature type="region of interest" description="Disordered" evidence="5">
    <location>
        <begin position="1"/>
        <end position="32"/>
    </location>
</feature>
<dbReference type="GO" id="GO:0005634">
    <property type="term" value="C:nucleus"/>
    <property type="evidence" value="ECO:0007669"/>
    <property type="project" value="TreeGrafter"/>
</dbReference>
<proteinExistence type="predicted"/>
<dbReference type="InterPro" id="IPR036864">
    <property type="entry name" value="Zn2-C6_fun-type_DNA-bd_sf"/>
</dbReference>
<sequence>MSAEKPTRSAKSSTSNPAPPGDHRKRRRNRTTQSCLNCHASKRMCDRKRPACQRCTTLGLTGLCVYEVDDPTQRNNAADEKVHLRSRIAELEGVIREMKNKPHPRWTQKPGGSSSTSQSSDEDGDVANPSDKHLESGPIHLTVPESKAARGPSSPGLASPCEGTLAAENHYHNIFNLPSPPSSLTSESPVLNRGSLPQSTSSDTSRSTPSHNTILPNDSLEPTGFEEGIYGHLLDQIMRTDKSLAASHSYDPSASRLRNLMTCGCIDNGMVYNNLLELSVRLRKAVESLGRVPEHRLRGFEPECRLYDKICELDKLTSSTLGNAMSPAERHPANESYFSPSTLSFIPPTVSPHCLGNVQHWDSPAIRSGVSDDDSFMSWDGIAREAWVRSTKP</sequence>